<gene>
    <name evidence="1" type="ORF">C8N47_12148</name>
</gene>
<dbReference type="InterPro" id="IPR023214">
    <property type="entry name" value="HAD_sf"/>
</dbReference>
<dbReference type="Proteomes" id="UP000243525">
    <property type="component" value="Unassembled WGS sequence"/>
</dbReference>
<dbReference type="RefSeq" id="WP_107823527.1">
    <property type="nucleotide sequence ID" value="NZ_OY782574.1"/>
</dbReference>
<name>A0A2T5BYA5_9BACT</name>
<evidence type="ECO:0008006" key="3">
    <source>
        <dbReference type="Google" id="ProtNLM"/>
    </source>
</evidence>
<reference evidence="1 2" key="1">
    <citation type="submission" date="2018-04" db="EMBL/GenBank/DDBJ databases">
        <title>Genomic Encyclopedia of Archaeal and Bacterial Type Strains, Phase II (KMG-II): from individual species to whole genera.</title>
        <authorList>
            <person name="Goeker M."/>
        </authorList>
    </citation>
    <scope>NUCLEOTIDE SEQUENCE [LARGE SCALE GENOMIC DNA]</scope>
    <source>
        <strain evidence="1 2">DSM 28823</strain>
    </source>
</reference>
<dbReference type="AlphaFoldDB" id="A0A2T5BYA5"/>
<dbReference type="SUPFAM" id="SSF56784">
    <property type="entry name" value="HAD-like"/>
    <property type="match status" value="1"/>
</dbReference>
<sequence length="280" mass="32513">MDYRKKIALVATDLDGTLLRSDKSISKEDWAMLEFLGEHGILRVVATGRDFRKVKEVIPDHAPFDYVAFSTGAGIYDCRNQELLYKKNIEQATVNQIIDVLVEKRFNFYVFRGIPENSYCWYYRGEHLCQEFERYYSFHHQYASLLPETGQIDTDACQFLVIFEQAEDFDRLKAELEEHFDDIKVLRASSPLETGYVWMEIFHKSVSKGNAIQYLCKLHDIPQNSTFSIGNDYNDLELLDFTSISYLVENSPEELKHKYLKAPSNEESGFSSSVGNHLFD</sequence>
<comment type="caution">
    <text evidence="1">The sequence shown here is derived from an EMBL/GenBank/DDBJ whole genome shotgun (WGS) entry which is preliminary data.</text>
</comment>
<dbReference type="InterPro" id="IPR006379">
    <property type="entry name" value="HAD-SF_hydro_IIB"/>
</dbReference>
<dbReference type="GO" id="GO:0000287">
    <property type="term" value="F:magnesium ion binding"/>
    <property type="evidence" value="ECO:0007669"/>
    <property type="project" value="TreeGrafter"/>
</dbReference>
<dbReference type="InterPro" id="IPR036412">
    <property type="entry name" value="HAD-like_sf"/>
</dbReference>
<dbReference type="OrthoDB" id="9814970at2"/>
<dbReference type="GO" id="GO:0005829">
    <property type="term" value="C:cytosol"/>
    <property type="evidence" value="ECO:0007669"/>
    <property type="project" value="TreeGrafter"/>
</dbReference>
<dbReference type="EMBL" id="QAAD01000021">
    <property type="protein sequence ID" value="PTN06795.1"/>
    <property type="molecule type" value="Genomic_DNA"/>
</dbReference>
<dbReference type="PANTHER" id="PTHR10000">
    <property type="entry name" value="PHOSPHOSERINE PHOSPHATASE"/>
    <property type="match status" value="1"/>
</dbReference>
<proteinExistence type="predicted"/>
<keyword evidence="2" id="KW-1185">Reference proteome</keyword>
<dbReference type="NCBIfam" id="TIGR01484">
    <property type="entry name" value="HAD-SF-IIB"/>
    <property type="match status" value="1"/>
</dbReference>
<accession>A0A2T5BYA5</accession>
<evidence type="ECO:0000313" key="2">
    <source>
        <dbReference type="Proteomes" id="UP000243525"/>
    </source>
</evidence>
<evidence type="ECO:0000313" key="1">
    <source>
        <dbReference type="EMBL" id="PTN06795.1"/>
    </source>
</evidence>
<dbReference type="PANTHER" id="PTHR10000:SF8">
    <property type="entry name" value="HAD SUPERFAMILY HYDROLASE-LIKE, TYPE 3"/>
    <property type="match status" value="1"/>
</dbReference>
<dbReference type="GO" id="GO:0016791">
    <property type="term" value="F:phosphatase activity"/>
    <property type="evidence" value="ECO:0007669"/>
    <property type="project" value="TreeGrafter"/>
</dbReference>
<dbReference type="Gene3D" id="3.30.1240.10">
    <property type="match status" value="1"/>
</dbReference>
<dbReference type="Gene3D" id="3.40.50.1000">
    <property type="entry name" value="HAD superfamily/HAD-like"/>
    <property type="match status" value="1"/>
</dbReference>
<organism evidence="1 2">
    <name type="scientific">Mangrovibacterium marinum</name>
    <dbReference type="NCBI Taxonomy" id="1639118"/>
    <lineage>
        <taxon>Bacteria</taxon>
        <taxon>Pseudomonadati</taxon>
        <taxon>Bacteroidota</taxon>
        <taxon>Bacteroidia</taxon>
        <taxon>Marinilabiliales</taxon>
        <taxon>Prolixibacteraceae</taxon>
        <taxon>Mangrovibacterium</taxon>
    </lineage>
</organism>
<dbReference type="Pfam" id="PF08282">
    <property type="entry name" value="Hydrolase_3"/>
    <property type="match status" value="1"/>
</dbReference>
<protein>
    <recommendedName>
        <fullName evidence="3">Cof subfamily protein (Haloacid dehalogenase superfamily)/HAD superfamily hydrolase (TIGR01484 family)</fullName>
    </recommendedName>
</protein>